<dbReference type="InterPro" id="IPR010884">
    <property type="entry name" value="6_CYS_dom"/>
</dbReference>
<name>A0A2H6KEP6_9APIC</name>
<evidence type="ECO:0000256" key="6">
    <source>
        <dbReference type="ARBA" id="ARBA00023157"/>
    </source>
</evidence>
<dbReference type="OrthoDB" id="365660at2759"/>
<evidence type="ECO:0000256" key="3">
    <source>
        <dbReference type="ARBA" id="ARBA00022475"/>
    </source>
</evidence>
<dbReference type="AlphaFoldDB" id="A0A2H6KEP6"/>
<evidence type="ECO:0000256" key="2">
    <source>
        <dbReference type="ARBA" id="ARBA00004241"/>
    </source>
</evidence>
<keyword evidence="4" id="KW-0732">Signal</keyword>
<dbReference type="GO" id="GO:0009986">
    <property type="term" value="C:cell surface"/>
    <property type="evidence" value="ECO:0007669"/>
    <property type="project" value="UniProtKB-SubCell"/>
</dbReference>
<dbReference type="Gene3D" id="2.60.40.2860">
    <property type="match status" value="1"/>
</dbReference>
<evidence type="ECO:0000256" key="5">
    <source>
        <dbReference type="ARBA" id="ARBA00023136"/>
    </source>
</evidence>
<dbReference type="GeneID" id="39875199"/>
<protein>
    <recommendedName>
        <fullName evidence="8">6-Cys domain-containing protein</fullName>
    </recommendedName>
</protein>
<proteinExistence type="predicted"/>
<reference evidence="9 10" key="1">
    <citation type="journal article" date="2017" name="BMC Genomics">
        <title>Whole-genome assembly of Babesia ovata and comparative genomics between closely related pathogens.</title>
        <authorList>
            <person name="Yamagishi J."/>
            <person name="Asada M."/>
            <person name="Hakimi H."/>
            <person name="Tanaka T.Q."/>
            <person name="Sugimoto C."/>
            <person name="Kawazu S."/>
        </authorList>
    </citation>
    <scope>NUCLEOTIDE SEQUENCE [LARGE SCALE GENOMIC DNA]</scope>
    <source>
        <strain evidence="9 10">Miyake</strain>
    </source>
</reference>
<gene>
    <name evidence="9" type="ORF">BOVATA_029220</name>
</gene>
<keyword evidence="6" id="KW-1015">Disulfide bond</keyword>
<keyword evidence="7" id="KW-0325">Glycoprotein</keyword>
<dbReference type="Proteomes" id="UP000236319">
    <property type="component" value="Unassembled WGS sequence"/>
</dbReference>
<dbReference type="PROSITE" id="PS51701">
    <property type="entry name" value="6_CYS"/>
    <property type="match status" value="1"/>
</dbReference>
<evidence type="ECO:0000256" key="4">
    <source>
        <dbReference type="ARBA" id="ARBA00022729"/>
    </source>
</evidence>
<dbReference type="InterPro" id="IPR038160">
    <property type="entry name" value="6_CYS_dom_sf"/>
</dbReference>
<evidence type="ECO:0000313" key="9">
    <source>
        <dbReference type="EMBL" id="GBE61429.1"/>
    </source>
</evidence>
<sequence>MLLAVHVNVERTDLYMQGCGVTYASDELFKPEALPIYDSDGEHQSGCKIDIQAAKEAAFYCPAPYVLDPPNCFSEVSVEGEVNNTGDLSMSLVSSHSNHFVILQFDDSLVGPGEKLRQTPTLECRCVTVKGAIFCIMSIEK</sequence>
<accession>A0A2H6KEP6</accession>
<feature type="domain" description="6-Cys" evidence="8">
    <location>
        <begin position="15"/>
        <end position="141"/>
    </location>
</feature>
<dbReference type="RefSeq" id="XP_028867672.1">
    <property type="nucleotide sequence ID" value="XM_029011839.1"/>
</dbReference>
<evidence type="ECO:0000256" key="1">
    <source>
        <dbReference type="ARBA" id="ARBA00004236"/>
    </source>
</evidence>
<keyword evidence="10" id="KW-1185">Reference proteome</keyword>
<organism evidence="9 10">
    <name type="scientific">Babesia ovata</name>
    <dbReference type="NCBI Taxonomy" id="189622"/>
    <lineage>
        <taxon>Eukaryota</taxon>
        <taxon>Sar</taxon>
        <taxon>Alveolata</taxon>
        <taxon>Apicomplexa</taxon>
        <taxon>Aconoidasida</taxon>
        <taxon>Piroplasmida</taxon>
        <taxon>Babesiidae</taxon>
        <taxon>Babesia</taxon>
    </lineage>
</organism>
<dbReference type="EMBL" id="BDSA01000003">
    <property type="protein sequence ID" value="GBE61429.1"/>
    <property type="molecule type" value="Genomic_DNA"/>
</dbReference>
<dbReference type="GO" id="GO:0005886">
    <property type="term" value="C:plasma membrane"/>
    <property type="evidence" value="ECO:0007669"/>
    <property type="project" value="UniProtKB-SubCell"/>
</dbReference>
<keyword evidence="5" id="KW-0472">Membrane</keyword>
<dbReference type="VEuPathDB" id="PiroplasmaDB:BOVATA_029220"/>
<evidence type="ECO:0000313" key="10">
    <source>
        <dbReference type="Proteomes" id="UP000236319"/>
    </source>
</evidence>
<comment type="subcellular location">
    <subcellularLocation>
        <location evidence="1">Cell membrane</location>
    </subcellularLocation>
    <subcellularLocation>
        <location evidence="2">Cell surface</location>
    </subcellularLocation>
</comment>
<evidence type="ECO:0000259" key="8">
    <source>
        <dbReference type="PROSITE" id="PS51701"/>
    </source>
</evidence>
<evidence type="ECO:0000256" key="7">
    <source>
        <dbReference type="ARBA" id="ARBA00023180"/>
    </source>
</evidence>
<keyword evidence="3" id="KW-1003">Cell membrane</keyword>
<comment type="caution">
    <text evidence="9">The sequence shown here is derived from an EMBL/GenBank/DDBJ whole genome shotgun (WGS) entry which is preliminary data.</text>
</comment>
<dbReference type="Pfam" id="PF07422">
    <property type="entry name" value="s48_45"/>
    <property type="match status" value="1"/>
</dbReference>